<dbReference type="Pfam" id="PF06130">
    <property type="entry name" value="PTAC"/>
    <property type="match status" value="1"/>
</dbReference>
<comment type="pathway">
    <text evidence="2 12">Polyol metabolism; 1,2-propanediol degradation.</text>
</comment>
<dbReference type="PANTHER" id="PTHR39453">
    <property type="entry name" value="PHOSPHATE PROPANOYLTRANSFERASE"/>
    <property type="match status" value="1"/>
</dbReference>
<comment type="caution">
    <text evidence="13">The sequence shown here is derived from an EMBL/GenBank/DDBJ whole genome shotgun (WGS) entry which is preliminary data.</text>
</comment>
<dbReference type="InterPro" id="IPR008300">
    <property type="entry name" value="PTAC"/>
</dbReference>
<dbReference type="AlphaFoldDB" id="A0A2V1H7M0"/>
<comment type="function">
    <text evidence="12">Involved in 1,2-propanediol (1,2-PD) degradation by catalyzing the conversion of propanoyl-CoA to propanoyl-phosphate.</text>
</comment>
<dbReference type="InterPro" id="IPR009010">
    <property type="entry name" value="Asp_de-COase-like_dom_sf"/>
</dbReference>
<gene>
    <name evidence="13" type="ORF">DC094_05630</name>
</gene>
<evidence type="ECO:0000256" key="4">
    <source>
        <dbReference type="ARBA" id="ARBA00012206"/>
    </source>
</evidence>
<evidence type="ECO:0000256" key="6">
    <source>
        <dbReference type="ARBA" id="ARBA00022679"/>
    </source>
</evidence>
<evidence type="ECO:0000313" key="14">
    <source>
        <dbReference type="Proteomes" id="UP000244906"/>
    </source>
</evidence>
<dbReference type="EMBL" id="QDDL01000001">
    <property type="protein sequence ID" value="PVZ72482.1"/>
    <property type="molecule type" value="Genomic_DNA"/>
</dbReference>
<dbReference type="RefSeq" id="WP_116686068.1">
    <property type="nucleotide sequence ID" value="NZ_CAWNYD010000001.1"/>
</dbReference>
<comment type="similarity">
    <text evidence="3 12">Belongs to the PduL family.</text>
</comment>
<keyword evidence="11" id="KW-1283">Bacterial microcompartment</keyword>
<keyword evidence="9 12" id="KW-0012">Acyltransferase</keyword>
<dbReference type="PIRSF" id="PIRSF010130">
    <property type="entry name" value="PduL"/>
    <property type="match status" value="1"/>
</dbReference>
<dbReference type="GO" id="GO:0016747">
    <property type="term" value="F:acyltransferase activity, transferring groups other than amino-acyl groups"/>
    <property type="evidence" value="ECO:0007669"/>
    <property type="project" value="InterPro"/>
</dbReference>
<evidence type="ECO:0000313" key="13">
    <source>
        <dbReference type="EMBL" id="PVZ72482.1"/>
    </source>
</evidence>
<organism evidence="13 14">
    <name type="scientific">Pelagibaculum spongiae</name>
    <dbReference type="NCBI Taxonomy" id="2080658"/>
    <lineage>
        <taxon>Bacteria</taxon>
        <taxon>Pseudomonadati</taxon>
        <taxon>Pseudomonadota</taxon>
        <taxon>Gammaproteobacteria</taxon>
        <taxon>Oceanospirillales</taxon>
        <taxon>Pelagibaculum</taxon>
    </lineage>
</organism>
<evidence type="ECO:0000256" key="11">
    <source>
        <dbReference type="ARBA" id="ARBA00024446"/>
    </source>
</evidence>
<dbReference type="Proteomes" id="UP000244906">
    <property type="component" value="Unassembled WGS sequence"/>
</dbReference>
<evidence type="ECO:0000256" key="8">
    <source>
        <dbReference type="ARBA" id="ARBA00022833"/>
    </source>
</evidence>
<evidence type="ECO:0000256" key="2">
    <source>
        <dbReference type="ARBA" id="ARBA00004836"/>
    </source>
</evidence>
<protein>
    <recommendedName>
        <fullName evidence="5 12">Phosphate propanoyltransferase</fullName>
        <ecNumber evidence="4 12">2.3.1.222</ecNumber>
    </recommendedName>
</protein>
<evidence type="ECO:0000256" key="12">
    <source>
        <dbReference type="PIRNR" id="PIRNR010130"/>
    </source>
</evidence>
<proteinExistence type="inferred from homology"/>
<accession>A0A2V1H7M0</accession>
<name>A0A2V1H7M0_9GAMM</name>
<keyword evidence="8" id="KW-0862">Zinc</keyword>
<evidence type="ECO:0000256" key="7">
    <source>
        <dbReference type="ARBA" id="ARBA00022723"/>
    </source>
</evidence>
<dbReference type="GO" id="GO:0046872">
    <property type="term" value="F:metal ion binding"/>
    <property type="evidence" value="ECO:0007669"/>
    <property type="project" value="UniProtKB-KW"/>
</dbReference>
<evidence type="ECO:0000256" key="5">
    <source>
        <dbReference type="ARBA" id="ARBA00020837"/>
    </source>
</evidence>
<reference evidence="13 14" key="1">
    <citation type="submission" date="2018-04" db="EMBL/GenBank/DDBJ databases">
        <title>Thalassorhabdus spongiae gen. nov., sp. nov., isolated from a marine sponge in South-West Iceland.</title>
        <authorList>
            <person name="Knobloch S."/>
            <person name="Daussin A."/>
            <person name="Johannsson R."/>
            <person name="Marteinsson V.T."/>
        </authorList>
    </citation>
    <scope>NUCLEOTIDE SEQUENCE [LARGE SCALE GENOMIC DNA]</scope>
    <source>
        <strain evidence="13 14">Hp12</strain>
    </source>
</reference>
<dbReference type="NCBIfam" id="NF011652">
    <property type="entry name" value="PRK15070.1"/>
    <property type="match status" value="1"/>
</dbReference>
<evidence type="ECO:0000256" key="9">
    <source>
        <dbReference type="ARBA" id="ARBA00023315"/>
    </source>
</evidence>
<evidence type="ECO:0000256" key="3">
    <source>
        <dbReference type="ARBA" id="ARBA00007342"/>
    </source>
</evidence>
<dbReference type="SUPFAM" id="SSF50692">
    <property type="entry name" value="ADC-like"/>
    <property type="match status" value="1"/>
</dbReference>
<keyword evidence="7" id="KW-0479">Metal-binding</keyword>
<comment type="cofactor">
    <cofactor evidence="1">
        <name>Zn(2+)</name>
        <dbReference type="ChEBI" id="CHEBI:29105"/>
    </cofactor>
</comment>
<comment type="subcellular location">
    <subcellularLocation>
        <location evidence="10">Bacterial microcompartment</location>
    </subcellularLocation>
</comment>
<dbReference type="GO" id="GO:0051144">
    <property type="term" value="P:1,2-propanediol catabolic process"/>
    <property type="evidence" value="ECO:0007669"/>
    <property type="project" value="UniProtKB-UniPathway"/>
</dbReference>
<comment type="catalytic activity">
    <reaction evidence="12">
        <text>propanoyl-CoA + phosphate = propanoyl phosphate + CoA</text>
        <dbReference type="Rhea" id="RHEA:28046"/>
        <dbReference type="ChEBI" id="CHEBI:43474"/>
        <dbReference type="ChEBI" id="CHEBI:57287"/>
        <dbReference type="ChEBI" id="CHEBI:57392"/>
        <dbReference type="ChEBI" id="CHEBI:58933"/>
        <dbReference type="EC" id="2.3.1.222"/>
    </reaction>
</comment>
<dbReference type="EC" id="2.3.1.222" evidence="4 12"/>
<dbReference type="OrthoDB" id="9784365at2"/>
<evidence type="ECO:0000256" key="10">
    <source>
        <dbReference type="ARBA" id="ARBA00024322"/>
    </source>
</evidence>
<dbReference type="PANTHER" id="PTHR39453:SF1">
    <property type="entry name" value="PHOSPHATE PROPANOYLTRANSFERASE"/>
    <property type="match status" value="1"/>
</dbReference>
<evidence type="ECO:0000256" key="1">
    <source>
        <dbReference type="ARBA" id="ARBA00001947"/>
    </source>
</evidence>
<keyword evidence="14" id="KW-1185">Reference proteome</keyword>
<keyword evidence="6 12" id="KW-0808">Transferase</keyword>
<dbReference type="GO" id="GO:0031469">
    <property type="term" value="C:bacterial microcompartment"/>
    <property type="evidence" value="ECO:0007669"/>
    <property type="project" value="UniProtKB-SubCell"/>
</dbReference>
<sequence length="211" mass="23113">MNQQQIVQIIDKVIAEFQGKNTIPVEASGRHVHLCQKDVDILFGRGHQLTPKRELSQPGQYLCQERVNLIGPKGMLQNVAVLGPARPETQAELSRTDARIVGVDAPIRESGNVKGSPGLVMTAGTNFVTLNEGVIVARNHIHMTPEDAERLGVKDKDEVDVKVQCGRGITFNDVLVRVNSRFSLSMHIDFDEANAVDLMPNTVGEVIARSC</sequence>
<dbReference type="UniPathway" id="UPA00621"/>